<feature type="signal peptide" evidence="1">
    <location>
        <begin position="1"/>
        <end position="29"/>
    </location>
</feature>
<keyword evidence="1" id="KW-0732">Signal</keyword>
<keyword evidence="3" id="KW-1185">Reference proteome</keyword>
<feature type="chain" id="PRO_5007295823" description="Chitin-binding type-1 domain-containing protein" evidence="1">
    <location>
        <begin position="30"/>
        <end position="130"/>
    </location>
</feature>
<evidence type="ECO:0000313" key="3">
    <source>
        <dbReference type="Proteomes" id="UP000070544"/>
    </source>
</evidence>
<evidence type="ECO:0008006" key="4">
    <source>
        <dbReference type="Google" id="ProtNLM"/>
    </source>
</evidence>
<dbReference type="EMBL" id="KQ965861">
    <property type="protein sequence ID" value="KXS09474.1"/>
    <property type="molecule type" value="Genomic_DNA"/>
</dbReference>
<dbReference type="AlphaFoldDB" id="A0A138ZYA4"/>
<sequence length="130" mass="14043">MRFNENNRVVFLWILGVMAVLEYLPSASSHPHLHKREPCAAAADCGSARPTFNEESRFCGADGYCHVDCESGFYECYYNFCSNETRGCAFATPLPGQGAGYGPDGKPVTGASHGPSVHVHLLAPPRPPVV</sequence>
<reference evidence="2 3" key="1">
    <citation type="journal article" date="2015" name="Genome Biol. Evol.">
        <title>Phylogenomic analyses indicate that early fungi evolved digesting cell walls of algal ancestors of land plants.</title>
        <authorList>
            <person name="Chang Y."/>
            <person name="Wang S."/>
            <person name="Sekimoto S."/>
            <person name="Aerts A.L."/>
            <person name="Choi C."/>
            <person name="Clum A."/>
            <person name="LaButti K.M."/>
            <person name="Lindquist E.A."/>
            <person name="Yee Ngan C."/>
            <person name="Ohm R.A."/>
            <person name="Salamov A.A."/>
            <person name="Grigoriev I.V."/>
            <person name="Spatafora J.W."/>
            <person name="Berbee M.L."/>
        </authorList>
    </citation>
    <scope>NUCLEOTIDE SEQUENCE [LARGE SCALE GENOMIC DNA]</scope>
    <source>
        <strain evidence="2 3">JEL478</strain>
    </source>
</reference>
<dbReference type="Proteomes" id="UP000070544">
    <property type="component" value="Unassembled WGS sequence"/>
</dbReference>
<proteinExistence type="predicted"/>
<name>A0A138ZYA4_GONPJ</name>
<evidence type="ECO:0000313" key="2">
    <source>
        <dbReference type="EMBL" id="KXS09474.1"/>
    </source>
</evidence>
<evidence type="ECO:0000256" key="1">
    <source>
        <dbReference type="SAM" id="SignalP"/>
    </source>
</evidence>
<protein>
    <recommendedName>
        <fullName evidence="4">Chitin-binding type-1 domain-containing protein</fullName>
    </recommendedName>
</protein>
<organism evidence="2 3">
    <name type="scientific">Gonapodya prolifera (strain JEL478)</name>
    <name type="common">Monoblepharis prolifera</name>
    <dbReference type="NCBI Taxonomy" id="1344416"/>
    <lineage>
        <taxon>Eukaryota</taxon>
        <taxon>Fungi</taxon>
        <taxon>Fungi incertae sedis</taxon>
        <taxon>Chytridiomycota</taxon>
        <taxon>Chytridiomycota incertae sedis</taxon>
        <taxon>Monoblepharidomycetes</taxon>
        <taxon>Monoblepharidales</taxon>
        <taxon>Gonapodyaceae</taxon>
        <taxon>Gonapodya</taxon>
    </lineage>
</organism>
<gene>
    <name evidence="2" type="ORF">M427DRAFT_227737</name>
</gene>
<accession>A0A138ZYA4</accession>